<dbReference type="Pfam" id="PF00069">
    <property type="entry name" value="Pkinase"/>
    <property type="match status" value="1"/>
</dbReference>
<evidence type="ECO:0000256" key="7">
    <source>
        <dbReference type="PROSITE-ProRule" id="PRU10141"/>
    </source>
</evidence>
<dbReference type="EMBL" id="JAHUZD010000023">
    <property type="protein sequence ID" value="KAI3406599.2"/>
    <property type="molecule type" value="Genomic_DNA"/>
</dbReference>
<dbReference type="PANTHER" id="PTHR24346:SF82">
    <property type="entry name" value="KP78A-RELATED"/>
    <property type="match status" value="1"/>
</dbReference>
<organism evidence="10 11">
    <name type="scientific">Candida oxycetoniae</name>
    <dbReference type="NCBI Taxonomy" id="497107"/>
    <lineage>
        <taxon>Eukaryota</taxon>
        <taxon>Fungi</taxon>
        <taxon>Dikarya</taxon>
        <taxon>Ascomycota</taxon>
        <taxon>Saccharomycotina</taxon>
        <taxon>Pichiomycetes</taxon>
        <taxon>Debaryomycetaceae</taxon>
        <taxon>Candida/Lodderomyces clade</taxon>
        <taxon>Candida</taxon>
    </lineage>
</organism>
<feature type="binding site" evidence="7">
    <location>
        <position position="50"/>
    </location>
    <ligand>
        <name>ATP</name>
        <dbReference type="ChEBI" id="CHEBI:30616"/>
    </ligand>
</feature>
<dbReference type="InterPro" id="IPR017441">
    <property type="entry name" value="Protein_kinase_ATP_BS"/>
</dbReference>
<reference evidence="10" key="1">
    <citation type="journal article" date="2022" name="DNA Res.">
        <title>Genome analysis of five recently described species of the CUG-Ser clade uncovers Candida theae as a new hybrid lineage with pathogenic potential in the Candida parapsilosis species complex.</title>
        <authorList>
            <person name="Mixao V."/>
            <person name="Del Olmo V."/>
            <person name="Hegedusova E."/>
            <person name="Saus E."/>
            <person name="Pryszcz L."/>
            <person name="Cillingova A."/>
            <person name="Nosek J."/>
            <person name="Gabaldon T."/>
        </authorList>
    </citation>
    <scope>NUCLEOTIDE SEQUENCE</scope>
    <source>
        <strain evidence="10">CBS 10844</strain>
    </source>
</reference>
<dbReference type="PANTHER" id="PTHR24346">
    <property type="entry name" value="MAP/MICROTUBULE AFFINITY-REGULATING KINASE"/>
    <property type="match status" value="1"/>
</dbReference>
<feature type="domain" description="Protein kinase" evidence="9">
    <location>
        <begin position="22"/>
        <end position="270"/>
    </location>
</feature>
<dbReference type="PROSITE" id="PS00107">
    <property type="entry name" value="PROTEIN_KINASE_ATP"/>
    <property type="match status" value="1"/>
</dbReference>
<comment type="similarity">
    <text evidence="1">Belongs to the protein kinase superfamily. CAMK Ser/Thr protein kinase family. NIM1 subfamily.</text>
</comment>
<keyword evidence="5" id="KW-0418">Kinase</keyword>
<dbReference type="GO" id="GO:0004674">
    <property type="term" value="F:protein serine/threonine kinase activity"/>
    <property type="evidence" value="ECO:0007669"/>
    <property type="project" value="UniProtKB-KW"/>
</dbReference>
<keyword evidence="6 7" id="KW-0067">ATP-binding</keyword>
<evidence type="ECO:0000313" key="10">
    <source>
        <dbReference type="EMBL" id="KAI3406599.2"/>
    </source>
</evidence>
<dbReference type="SUPFAM" id="SSF56112">
    <property type="entry name" value="Protein kinase-like (PK-like)"/>
    <property type="match status" value="1"/>
</dbReference>
<dbReference type="GO" id="GO:0005524">
    <property type="term" value="F:ATP binding"/>
    <property type="evidence" value="ECO:0007669"/>
    <property type="project" value="UniProtKB-UniRule"/>
</dbReference>
<dbReference type="GO" id="GO:0035556">
    <property type="term" value="P:intracellular signal transduction"/>
    <property type="evidence" value="ECO:0007669"/>
    <property type="project" value="TreeGrafter"/>
</dbReference>
<evidence type="ECO:0000256" key="2">
    <source>
        <dbReference type="ARBA" id="ARBA00022527"/>
    </source>
</evidence>
<dbReference type="Proteomes" id="UP001202479">
    <property type="component" value="Unassembled WGS sequence"/>
</dbReference>
<evidence type="ECO:0000256" key="6">
    <source>
        <dbReference type="ARBA" id="ARBA00022840"/>
    </source>
</evidence>
<dbReference type="AlphaFoldDB" id="A0AAI9T1F5"/>
<dbReference type="PROSITE" id="PS50011">
    <property type="entry name" value="PROTEIN_KINASE_DOM"/>
    <property type="match status" value="1"/>
</dbReference>
<evidence type="ECO:0000256" key="5">
    <source>
        <dbReference type="ARBA" id="ARBA00022777"/>
    </source>
</evidence>
<keyword evidence="2 8" id="KW-0723">Serine/threonine-protein kinase</keyword>
<sequence length="336" mass="38395">MLSTTATAVSPLAPVPRFSRFDKKVCTLGKGISGYVELYMDRHKVPYAVKVYHTKETFESKDEFRKRVLHEHAMLSNLCHRNIITVYKYQKSKLGSKVKLYMEAGTEHLSKLLKTTASHSVDELLCIWKQLCQGVQYLHSLNICHRDLKLENLVFDLDFRHLKIIDFATAEEVTLKQGQSIGLVGSEKYAAPETFASLKYDGKATDIWSIGIILYFFLKDEFPWESARHNNQKFKSYSETQSMEMPISQILAINSKQRLSISAIMQDPWFESIHSCGNNTNCGIIHKLTFSIDTINTIERHYRAKRDSGAASTATDTVDTIDTIDTIERSEIVEHQ</sequence>
<dbReference type="InterPro" id="IPR000719">
    <property type="entry name" value="Prot_kinase_dom"/>
</dbReference>
<dbReference type="SMART" id="SM00220">
    <property type="entry name" value="S_TKc"/>
    <property type="match status" value="1"/>
</dbReference>
<keyword evidence="4 7" id="KW-0547">Nucleotide-binding</keyword>
<keyword evidence="3" id="KW-0808">Transferase</keyword>
<dbReference type="RefSeq" id="XP_049182344.1">
    <property type="nucleotide sequence ID" value="XM_049326673.1"/>
</dbReference>
<dbReference type="GeneID" id="73378348"/>
<dbReference type="GO" id="GO:0030447">
    <property type="term" value="P:filamentous growth"/>
    <property type="evidence" value="ECO:0007669"/>
    <property type="project" value="UniProtKB-ARBA"/>
</dbReference>
<keyword evidence="11" id="KW-1185">Reference proteome</keyword>
<evidence type="ECO:0000256" key="8">
    <source>
        <dbReference type="RuleBase" id="RU000304"/>
    </source>
</evidence>
<proteinExistence type="inferred from homology"/>
<evidence type="ECO:0000313" key="11">
    <source>
        <dbReference type="Proteomes" id="UP001202479"/>
    </source>
</evidence>
<dbReference type="PROSITE" id="PS00108">
    <property type="entry name" value="PROTEIN_KINASE_ST"/>
    <property type="match status" value="1"/>
</dbReference>
<protein>
    <recommendedName>
        <fullName evidence="9">Protein kinase domain-containing protein</fullName>
    </recommendedName>
</protein>
<dbReference type="Gene3D" id="1.10.510.10">
    <property type="entry name" value="Transferase(Phosphotransferase) domain 1"/>
    <property type="match status" value="1"/>
</dbReference>
<dbReference type="InterPro" id="IPR008271">
    <property type="entry name" value="Ser/Thr_kinase_AS"/>
</dbReference>
<evidence type="ECO:0000256" key="4">
    <source>
        <dbReference type="ARBA" id="ARBA00022741"/>
    </source>
</evidence>
<dbReference type="InterPro" id="IPR011009">
    <property type="entry name" value="Kinase-like_dom_sf"/>
</dbReference>
<comment type="caution">
    <text evidence="10">The sequence shown here is derived from an EMBL/GenBank/DDBJ whole genome shotgun (WGS) entry which is preliminary data.</text>
</comment>
<gene>
    <name evidence="10" type="ORF">KGF56_000731</name>
</gene>
<dbReference type="GO" id="GO:0005737">
    <property type="term" value="C:cytoplasm"/>
    <property type="evidence" value="ECO:0007669"/>
    <property type="project" value="TreeGrafter"/>
</dbReference>
<evidence type="ECO:0000256" key="1">
    <source>
        <dbReference type="ARBA" id="ARBA00010791"/>
    </source>
</evidence>
<name>A0AAI9T1F5_9ASCO</name>
<accession>A0AAI9T1F5</accession>
<evidence type="ECO:0000259" key="9">
    <source>
        <dbReference type="PROSITE" id="PS50011"/>
    </source>
</evidence>
<evidence type="ECO:0000256" key="3">
    <source>
        <dbReference type="ARBA" id="ARBA00022679"/>
    </source>
</evidence>